<evidence type="ECO:0000313" key="1">
    <source>
        <dbReference type="EMBL" id="QKJ89273.1"/>
    </source>
</evidence>
<gene>
    <name evidence="1" type="ORF">PMPD1_4375</name>
</gene>
<proteinExistence type="predicted"/>
<dbReference type="CDD" id="cd00093">
    <property type="entry name" value="HTH_XRE"/>
    <property type="match status" value="1"/>
</dbReference>
<dbReference type="AlphaFoldDB" id="A0A6M8UW42"/>
<accession>A0A6M8UW42</accession>
<reference evidence="1 2" key="1">
    <citation type="submission" date="2020-06" db="EMBL/GenBank/DDBJ databases">
        <title>Genome sequence of Paramixta manurensis strain PD-1.</title>
        <authorList>
            <person name="Lee C.W."/>
            <person name="Kim J."/>
        </authorList>
    </citation>
    <scope>NUCLEOTIDE SEQUENCE [LARGE SCALE GENOMIC DNA]</scope>
    <source>
        <strain evidence="1 2">PD-1</strain>
        <plasmid evidence="2">ppd-1</plasmid>
    </source>
</reference>
<keyword evidence="1" id="KW-0614">Plasmid</keyword>
<dbReference type="KEGG" id="pmak:PMPD1_4375"/>
<organism evidence="1 2">
    <name type="scientific">Paramixta manurensis</name>
    <dbReference type="NCBI Taxonomy" id="2740817"/>
    <lineage>
        <taxon>Bacteria</taxon>
        <taxon>Pseudomonadati</taxon>
        <taxon>Pseudomonadota</taxon>
        <taxon>Gammaproteobacteria</taxon>
        <taxon>Enterobacterales</taxon>
        <taxon>Erwiniaceae</taxon>
        <taxon>Paramixta</taxon>
    </lineage>
</organism>
<dbReference type="SUPFAM" id="SSF47413">
    <property type="entry name" value="lambda repressor-like DNA-binding domains"/>
    <property type="match status" value="1"/>
</dbReference>
<sequence length="60" mass="7067">MYKPSREQFKAEMKRKGWSRNALAERWGKSETWISKIVNDDARAQQWNDALSGLPDKNEL</sequence>
<dbReference type="GO" id="GO:0003677">
    <property type="term" value="F:DNA binding"/>
    <property type="evidence" value="ECO:0007669"/>
    <property type="project" value="InterPro"/>
</dbReference>
<dbReference type="InterPro" id="IPR010982">
    <property type="entry name" value="Lambda_DNA-bd_dom_sf"/>
</dbReference>
<dbReference type="EMBL" id="CP054213">
    <property type="protein sequence ID" value="QKJ89273.1"/>
    <property type="molecule type" value="Genomic_DNA"/>
</dbReference>
<dbReference type="RefSeq" id="WP_173636332.1">
    <property type="nucleotide sequence ID" value="NZ_CP054213.1"/>
</dbReference>
<dbReference type="Proteomes" id="UP000505325">
    <property type="component" value="Plasmid pPD-1"/>
</dbReference>
<dbReference type="InterPro" id="IPR001387">
    <property type="entry name" value="Cro/C1-type_HTH"/>
</dbReference>
<evidence type="ECO:0000313" key="2">
    <source>
        <dbReference type="Proteomes" id="UP000505325"/>
    </source>
</evidence>
<name>A0A6M8UW42_9GAMM</name>
<protein>
    <submittedName>
        <fullName evidence="1">Transcriptional regulator</fullName>
    </submittedName>
</protein>
<keyword evidence="2" id="KW-1185">Reference proteome</keyword>
<geneLocation type="plasmid" evidence="2">
    <name>ppd-1</name>
</geneLocation>